<name>A0A0L6JX68_9FIRM</name>
<dbReference type="EMBL" id="LGTC01000001">
    <property type="protein sequence ID" value="KNY30443.1"/>
    <property type="molecule type" value="Genomic_DNA"/>
</dbReference>
<feature type="transmembrane region" description="Helical" evidence="1">
    <location>
        <begin position="6"/>
        <end position="26"/>
    </location>
</feature>
<keyword evidence="1" id="KW-0812">Transmembrane</keyword>
<keyword evidence="1" id="KW-1133">Transmembrane helix</keyword>
<gene>
    <name evidence="2" type="ORF">Bccel_5723</name>
</gene>
<comment type="caution">
    <text evidence="2">The sequence shown here is derived from an EMBL/GenBank/DDBJ whole genome shotgun (WGS) entry which is preliminary data.</text>
</comment>
<keyword evidence="1" id="KW-0472">Membrane</keyword>
<dbReference type="AlphaFoldDB" id="A0A0L6JX68"/>
<dbReference type="RefSeq" id="WP_036940124.1">
    <property type="nucleotide sequence ID" value="NZ_JQKC01000010.1"/>
</dbReference>
<sequence length="79" mass="9268">MKFQYIYIFIGLGSLIINIILLILYFKLNFSGKPRKSEKKLDEDSVFEVNKHSTLDPFENTAVVYEFENTNSVENKIMK</sequence>
<accession>A0A0L6JX68</accession>
<organism evidence="2 3">
    <name type="scientific">Pseudobacteroides cellulosolvens ATCC 35603 = DSM 2933</name>
    <dbReference type="NCBI Taxonomy" id="398512"/>
    <lineage>
        <taxon>Bacteria</taxon>
        <taxon>Bacillati</taxon>
        <taxon>Bacillota</taxon>
        <taxon>Clostridia</taxon>
        <taxon>Eubacteriales</taxon>
        <taxon>Oscillospiraceae</taxon>
        <taxon>Pseudobacteroides</taxon>
    </lineage>
</organism>
<dbReference type="Proteomes" id="UP000036923">
    <property type="component" value="Unassembled WGS sequence"/>
</dbReference>
<proteinExistence type="predicted"/>
<protein>
    <submittedName>
        <fullName evidence="2">Uncharacterized protein</fullName>
    </submittedName>
</protein>
<keyword evidence="3" id="KW-1185">Reference proteome</keyword>
<evidence type="ECO:0000256" key="1">
    <source>
        <dbReference type="SAM" id="Phobius"/>
    </source>
</evidence>
<reference evidence="3" key="1">
    <citation type="submission" date="2015-07" db="EMBL/GenBank/DDBJ databases">
        <title>Near-Complete Genome Sequence of the Cellulolytic Bacterium Bacteroides (Pseudobacteroides) cellulosolvens ATCC 35603.</title>
        <authorList>
            <person name="Dassa B."/>
            <person name="Utturkar S.M."/>
            <person name="Klingeman D.M."/>
            <person name="Hurt R.A."/>
            <person name="Keller M."/>
            <person name="Xu J."/>
            <person name="Reddy Y.H.K."/>
            <person name="Borovok I."/>
            <person name="Grinberg I.R."/>
            <person name="Lamed R."/>
            <person name="Zhivin O."/>
            <person name="Bayer E.A."/>
            <person name="Brown S.D."/>
        </authorList>
    </citation>
    <scope>NUCLEOTIDE SEQUENCE [LARGE SCALE GENOMIC DNA]</scope>
    <source>
        <strain evidence="3">DSM 2933</strain>
    </source>
</reference>
<evidence type="ECO:0000313" key="2">
    <source>
        <dbReference type="EMBL" id="KNY30443.1"/>
    </source>
</evidence>
<evidence type="ECO:0000313" key="3">
    <source>
        <dbReference type="Proteomes" id="UP000036923"/>
    </source>
</evidence>